<evidence type="ECO:0000256" key="1">
    <source>
        <dbReference type="SAM" id="Phobius"/>
    </source>
</evidence>
<reference evidence="2" key="1">
    <citation type="journal article" date="2020" name="Nature">
        <title>Giant virus diversity and host interactions through global metagenomics.</title>
        <authorList>
            <person name="Schulz F."/>
            <person name="Roux S."/>
            <person name="Paez-Espino D."/>
            <person name="Jungbluth S."/>
            <person name="Walsh D.A."/>
            <person name="Denef V.J."/>
            <person name="McMahon K.D."/>
            <person name="Konstantinidis K.T."/>
            <person name="Eloe-Fadrosh E.A."/>
            <person name="Kyrpides N.C."/>
            <person name="Woyke T."/>
        </authorList>
    </citation>
    <scope>NUCLEOTIDE SEQUENCE</scope>
    <source>
        <strain evidence="2">GVMAG-M-3300009151-50</strain>
    </source>
</reference>
<sequence length="146" mass="16145">MDINILSIGIFGLGIAYMVYTVPKVNIEKQPERSGLLVAQDTGKSKQIQSKTGDASMRIELRRRQTIQTSGKSDHEKLREATYQKGSTTGAIETYMLSSILTYIPKCLPYDTIYDGGDEKDEFCTYEGDGSSKLDGGNETTKACRL</sequence>
<keyword evidence="1" id="KW-0472">Membrane</keyword>
<evidence type="ECO:0000313" key="2">
    <source>
        <dbReference type="EMBL" id="QHT30891.1"/>
    </source>
</evidence>
<organism evidence="2">
    <name type="scientific">viral metagenome</name>
    <dbReference type="NCBI Taxonomy" id="1070528"/>
    <lineage>
        <taxon>unclassified sequences</taxon>
        <taxon>metagenomes</taxon>
        <taxon>organismal metagenomes</taxon>
    </lineage>
</organism>
<protein>
    <submittedName>
        <fullName evidence="2">Uncharacterized protein</fullName>
    </submittedName>
</protein>
<feature type="transmembrane region" description="Helical" evidence="1">
    <location>
        <begin position="6"/>
        <end position="23"/>
    </location>
</feature>
<dbReference type="EMBL" id="MN738913">
    <property type="protein sequence ID" value="QHT30891.1"/>
    <property type="molecule type" value="Genomic_DNA"/>
</dbReference>
<accession>A0A6C0EQD7</accession>
<dbReference type="AlphaFoldDB" id="A0A6C0EQD7"/>
<proteinExistence type="predicted"/>
<keyword evidence="1" id="KW-0812">Transmembrane</keyword>
<name>A0A6C0EQD7_9ZZZZ</name>
<keyword evidence="1" id="KW-1133">Transmembrane helix</keyword>